<comment type="cofactor">
    <cofactor evidence="2">
        <name>Ca(2+)</name>
        <dbReference type="ChEBI" id="CHEBI:29108"/>
    </cofactor>
</comment>
<evidence type="ECO:0000256" key="1">
    <source>
        <dbReference type="ARBA" id="ARBA00005350"/>
    </source>
</evidence>
<dbReference type="Pfam" id="PF03803">
    <property type="entry name" value="Scramblase"/>
    <property type="match status" value="1"/>
</dbReference>
<comment type="function">
    <text evidence="2">May mediate accelerated ATP-independent bidirectional transbilayer migration of phospholipids upon binding calcium ions that results in a loss of phospholipid asymmetry in the plasma membrane.</text>
</comment>
<dbReference type="InterPro" id="IPR025659">
    <property type="entry name" value="Tubby-like_C"/>
</dbReference>
<protein>
    <recommendedName>
        <fullName evidence="2">Phospholipid scramblase</fullName>
    </recommendedName>
</protein>
<dbReference type="AlphaFoldDB" id="A0A8S3YHH3"/>
<dbReference type="OrthoDB" id="444338at2759"/>
<proteinExistence type="inferred from homology"/>
<evidence type="ECO:0000256" key="2">
    <source>
        <dbReference type="RuleBase" id="RU363116"/>
    </source>
</evidence>
<comment type="caution">
    <text evidence="3">The sequence shown here is derived from an EMBL/GenBank/DDBJ whole genome shotgun (WGS) entry which is preliminary data.</text>
</comment>
<keyword evidence="2" id="KW-0564">Palmitate</keyword>
<dbReference type="InterPro" id="IPR005552">
    <property type="entry name" value="Scramblase"/>
</dbReference>
<sequence>MSFKIYDLTVLCPTGMMMGPPPNIMIPAGLPPGLAYLATLNEVQIHQIMEIAEILIGWERNNRYDICNNQSQKFMFAKEDTDCCTRQFCGTARPFVMNVTDNAGQQLMMMKRPFRCQASCMWCCCLQEMEIESPPGVLQGTVKQVWTCWTPKYRVYNSQNQCVFTILGDCCYCKCCADVVFRVFDGDGEANEVGQIVKHWGGCRELFGGANDFSLKFLADMDLMRKMLLFGATFLIDFNYFEYRGNN</sequence>
<organism evidence="3 4">
    <name type="scientific">Candidula unifasciata</name>
    <dbReference type="NCBI Taxonomy" id="100452"/>
    <lineage>
        <taxon>Eukaryota</taxon>
        <taxon>Metazoa</taxon>
        <taxon>Spiralia</taxon>
        <taxon>Lophotrochozoa</taxon>
        <taxon>Mollusca</taxon>
        <taxon>Gastropoda</taxon>
        <taxon>Heterobranchia</taxon>
        <taxon>Euthyneura</taxon>
        <taxon>Panpulmonata</taxon>
        <taxon>Eupulmonata</taxon>
        <taxon>Stylommatophora</taxon>
        <taxon>Helicina</taxon>
        <taxon>Helicoidea</taxon>
        <taxon>Geomitridae</taxon>
        <taxon>Candidula</taxon>
    </lineage>
</organism>
<name>A0A8S3YHH3_9EUPU</name>
<evidence type="ECO:0000313" key="4">
    <source>
        <dbReference type="Proteomes" id="UP000678393"/>
    </source>
</evidence>
<dbReference type="EMBL" id="CAJHNH020000058">
    <property type="protein sequence ID" value="CAG5114955.1"/>
    <property type="molecule type" value="Genomic_DNA"/>
</dbReference>
<gene>
    <name evidence="3" type="ORF">CUNI_LOCUS513</name>
</gene>
<evidence type="ECO:0000313" key="3">
    <source>
        <dbReference type="EMBL" id="CAG5114955.1"/>
    </source>
</evidence>
<keyword evidence="2" id="KW-0449">Lipoprotein</keyword>
<dbReference type="GO" id="GO:0017128">
    <property type="term" value="F:phospholipid scramblase activity"/>
    <property type="evidence" value="ECO:0007669"/>
    <property type="project" value="InterPro"/>
</dbReference>
<keyword evidence="4" id="KW-1185">Reference proteome</keyword>
<comment type="similarity">
    <text evidence="1 2">Belongs to the phospholipid scramblase family.</text>
</comment>
<dbReference type="GO" id="GO:0005886">
    <property type="term" value="C:plasma membrane"/>
    <property type="evidence" value="ECO:0007669"/>
    <property type="project" value="TreeGrafter"/>
</dbReference>
<dbReference type="PANTHER" id="PTHR23248:SF9">
    <property type="entry name" value="PHOSPHOLIPID SCRAMBLASE"/>
    <property type="match status" value="1"/>
</dbReference>
<dbReference type="PANTHER" id="PTHR23248">
    <property type="entry name" value="PHOSPHOLIPID SCRAMBLASE-RELATED"/>
    <property type="match status" value="1"/>
</dbReference>
<dbReference type="SUPFAM" id="SSF54518">
    <property type="entry name" value="Tubby C-terminal domain-like"/>
    <property type="match status" value="1"/>
</dbReference>
<reference evidence="3" key="1">
    <citation type="submission" date="2021-04" db="EMBL/GenBank/DDBJ databases">
        <authorList>
            <consortium name="Molecular Ecology Group"/>
        </authorList>
    </citation>
    <scope>NUCLEOTIDE SEQUENCE</scope>
</reference>
<accession>A0A8S3YHH3</accession>
<dbReference type="Proteomes" id="UP000678393">
    <property type="component" value="Unassembled WGS sequence"/>
</dbReference>
<keyword evidence="2" id="KW-0106">Calcium</keyword>